<evidence type="ECO:0000313" key="2">
    <source>
        <dbReference type="Proteomes" id="UP000484988"/>
    </source>
</evidence>
<evidence type="ECO:0000313" key="1">
    <source>
        <dbReference type="EMBL" id="GFH36802.1"/>
    </source>
</evidence>
<gene>
    <name evidence="1" type="ORF">SCWH03_30350</name>
</gene>
<keyword evidence="2" id="KW-1185">Reference proteome</keyword>
<sequence>MPAVLPVRVVLRDAPAPGVRELLRALPARGVWRVWRVWRAWARCCLREYVGGGEDMAAHPVSVREAALPRGRRARRAILLSPPCRGEWISRGRPAP</sequence>
<dbReference type="EMBL" id="BLLG01000007">
    <property type="protein sequence ID" value="GFH36802.1"/>
    <property type="molecule type" value="Genomic_DNA"/>
</dbReference>
<proteinExistence type="predicted"/>
<dbReference type="Proteomes" id="UP000484988">
    <property type="component" value="Unassembled WGS sequence"/>
</dbReference>
<comment type="caution">
    <text evidence="1">The sequence shown here is derived from an EMBL/GenBank/DDBJ whole genome shotgun (WGS) entry which is preliminary data.</text>
</comment>
<organism evidence="1 2">
    <name type="scientific">Streptomyces pacificus</name>
    <dbReference type="NCBI Taxonomy" id="2705029"/>
    <lineage>
        <taxon>Bacteria</taxon>
        <taxon>Bacillati</taxon>
        <taxon>Actinomycetota</taxon>
        <taxon>Actinomycetes</taxon>
        <taxon>Kitasatosporales</taxon>
        <taxon>Streptomycetaceae</taxon>
        <taxon>Streptomyces</taxon>
    </lineage>
</organism>
<dbReference type="AlphaFoldDB" id="A0A6A0AVD7"/>
<reference evidence="1 2" key="1">
    <citation type="submission" date="2020-02" db="EMBL/GenBank/DDBJ databases">
        <title>Whole Genome Shotgun Sequence of Streptomyces sp. strain CWH03.</title>
        <authorList>
            <person name="Dohra H."/>
            <person name="Kodani S."/>
            <person name="Yamamura H."/>
        </authorList>
    </citation>
    <scope>NUCLEOTIDE SEQUENCE [LARGE SCALE GENOMIC DNA]</scope>
    <source>
        <strain evidence="1 2">CWH03</strain>
    </source>
</reference>
<name>A0A6A0AVD7_9ACTN</name>
<accession>A0A6A0AVD7</accession>
<protein>
    <submittedName>
        <fullName evidence="1">Uncharacterized protein</fullName>
    </submittedName>
</protein>